<feature type="transmembrane region" description="Helical" evidence="5">
    <location>
        <begin position="70"/>
        <end position="96"/>
    </location>
</feature>
<evidence type="ECO:0000259" key="7">
    <source>
        <dbReference type="Pfam" id="PF24883"/>
    </source>
</evidence>
<feature type="repeat" description="ANK" evidence="3">
    <location>
        <begin position="1104"/>
        <end position="1131"/>
    </location>
</feature>
<keyword evidence="2 3" id="KW-0040">ANK repeat</keyword>
<dbReference type="Pfam" id="PF24883">
    <property type="entry name" value="NPHP3_N"/>
    <property type="match status" value="1"/>
</dbReference>
<evidence type="ECO:0000256" key="2">
    <source>
        <dbReference type="ARBA" id="ARBA00023043"/>
    </source>
</evidence>
<feature type="region of interest" description="Disordered" evidence="4">
    <location>
        <begin position="1066"/>
        <end position="1093"/>
    </location>
</feature>
<dbReference type="Pfam" id="PF12796">
    <property type="entry name" value="Ank_2"/>
    <property type="match status" value="2"/>
</dbReference>
<organism evidence="8 9">
    <name type="scientific">Fusarium tjaetaba</name>
    <dbReference type="NCBI Taxonomy" id="1567544"/>
    <lineage>
        <taxon>Eukaryota</taxon>
        <taxon>Fungi</taxon>
        <taxon>Dikarya</taxon>
        <taxon>Ascomycota</taxon>
        <taxon>Pezizomycotina</taxon>
        <taxon>Sordariomycetes</taxon>
        <taxon>Hypocreomycetidae</taxon>
        <taxon>Hypocreales</taxon>
        <taxon>Nectriaceae</taxon>
        <taxon>Fusarium</taxon>
        <taxon>Fusarium fujikuroi species complex</taxon>
    </lineage>
</organism>
<evidence type="ECO:0000313" key="8">
    <source>
        <dbReference type="EMBL" id="KAF5639783.1"/>
    </source>
</evidence>
<keyword evidence="9" id="KW-1185">Reference proteome</keyword>
<dbReference type="PROSITE" id="PS50297">
    <property type="entry name" value="ANK_REP_REGION"/>
    <property type="match status" value="4"/>
</dbReference>
<dbReference type="InterPro" id="IPR035994">
    <property type="entry name" value="Nucleoside_phosphorylase_sf"/>
</dbReference>
<comment type="caution">
    <text evidence="8">The sequence shown here is derived from an EMBL/GenBank/DDBJ whole genome shotgun (WGS) entry which is preliminary data.</text>
</comment>
<dbReference type="InterPro" id="IPR054471">
    <property type="entry name" value="GPIID_WHD"/>
</dbReference>
<keyword evidence="5" id="KW-0472">Membrane</keyword>
<gene>
    <name evidence="8" type="ORF">FTJAE_4684</name>
</gene>
<evidence type="ECO:0000259" key="6">
    <source>
        <dbReference type="Pfam" id="PF22939"/>
    </source>
</evidence>
<dbReference type="OrthoDB" id="448455at2759"/>
<name>A0A8H5VZE3_9HYPO</name>
<dbReference type="RefSeq" id="XP_037208235.1">
    <property type="nucleotide sequence ID" value="XM_037351113.1"/>
</dbReference>
<feature type="domain" description="GPI inositol-deacylase winged helix" evidence="6">
    <location>
        <begin position="527"/>
        <end position="606"/>
    </location>
</feature>
<feature type="repeat" description="ANK" evidence="3">
    <location>
        <begin position="1035"/>
        <end position="1067"/>
    </location>
</feature>
<evidence type="ECO:0000313" key="9">
    <source>
        <dbReference type="Proteomes" id="UP000530670"/>
    </source>
</evidence>
<evidence type="ECO:0000256" key="5">
    <source>
        <dbReference type="SAM" id="Phobius"/>
    </source>
</evidence>
<dbReference type="Pfam" id="PF22939">
    <property type="entry name" value="WHD_GPIID"/>
    <property type="match status" value="1"/>
</dbReference>
<dbReference type="PROSITE" id="PS50088">
    <property type="entry name" value="ANK_REPEAT"/>
    <property type="match status" value="4"/>
</dbReference>
<dbReference type="PANTHER" id="PTHR24173">
    <property type="entry name" value="ANKYRIN REPEAT CONTAINING"/>
    <property type="match status" value="1"/>
</dbReference>
<dbReference type="Pfam" id="PF00023">
    <property type="entry name" value="Ank"/>
    <property type="match status" value="4"/>
</dbReference>
<evidence type="ECO:0000256" key="1">
    <source>
        <dbReference type="ARBA" id="ARBA00022737"/>
    </source>
</evidence>
<sequence length="1146" mass="126109">MLSARFRCRTPPCDGHHVRLGTNKPVTEAENMSDQGEVDDGCIEAKSRAEKGAEKIRRERQKVQACMKEIVGGVMNGIAVSAVAGVLGGLMCAVILNYSQSSLTQRALCGPFTMTLETVPEPRTHDDYHVRWVCALPTEQTAAIAMLDQRHAGLLKPPNNNNTYILGCVGKHSVVIAYLPNGKFSTVLAATVTTNIISTFPNIKFCLMVDVGLSIPPKQAHAAAIAAAFAKELLGQVHISDGEIEPTAKNILSQIHETCLKSATNIREVKRKIDRKEDIDILEWLTPVNYGTQHMINELTALFGDNDTVGIAYIYGNYQRSDEQKVDHLLHGILRQLVQDLSSMPVIVKSLYKKHYNKGTQASIEEVSATVQSVADLFTQVYIIVDALDELKATEGCRNRFLEEILKVQAQCNAKVFATSRFVPEITEILKGGTTIEIRAHHEDARSFLGCKVSQSGQLFQAHREVIVTEIAKAVDGMFLLAHLHFQFVSTKKTLKKIKDALKALSSGSKAYDIAYKNAIERIASQDQDSKELAMQVLSWVTCARRVLRPSELRHTLAIEEGDVKLNKENIPQINDMVSVCSGLVTVDKKSGVIRLAHYTTQEYLDRARDQWFPNAESEITMVCIRYLSLDVFKGRFCTSRDEYKDRLKRYPFNKYASHIWGHHALTASMDGDQMILDLLESPFKLSASVQAIMAFHPDALVQLEESSLMATEVPTAAIFGLSNTVLALLENGHPADSKGVNWPTPLSYAATYGQEEVVKILLSRDDVDPNSEDKMSNMTSLCRAAKRGNTAIVKMLLAKQGISADHKGLLKRTLLSFAAQEGHLAVVRLLLSRLDVDPNSTDAMRRTPLSLAAGNRYTAVVQALLKKEGVLADQADIANQTPLSFAARNGHEAVVRLLLATDIVGANRLESCCRDTALDCAVAGGHERVVELLLTRTQVARAGSLLGSAASKGYERILRLLVNSSAIPDQQSKLKTVTVEATHKRDDTLLHWAVENEQLAVVETLLQKGTPINAERWTSHRHLGREGKEFFIEESNTALHLAAGNGQEAMICLLLNHGAGIDDISTKKTTSRGAQSTYKTQDSSSRRRQGLGPQDLRQYTSIVTQTAVHLAAEGGHKAVVALLLRRGAKVCPVYNSRDFLEVLVL</sequence>
<dbReference type="PANTHER" id="PTHR24173:SF74">
    <property type="entry name" value="ANKYRIN REPEAT DOMAIN-CONTAINING PROTEIN 16"/>
    <property type="match status" value="1"/>
</dbReference>
<dbReference type="SUPFAM" id="SSF48403">
    <property type="entry name" value="Ankyrin repeat"/>
    <property type="match status" value="2"/>
</dbReference>
<dbReference type="AlphaFoldDB" id="A0A8H5VZE3"/>
<proteinExistence type="predicted"/>
<dbReference type="InterPro" id="IPR036770">
    <property type="entry name" value="Ankyrin_rpt-contain_sf"/>
</dbReference>
<keyword evidence="5" id="KW-0812">Transmembrane</keyword>
<evidence type="ECO:0000256" key="4">
    <source>
        <dbReference type="SAM" id="MobiDB-lite"/>
    </source>
</evidence>
<dbReference type="Proteomes" id="UP000530670">
    <property type="component" value="Unassembled WGS sequence"/>
</dbReference>
<reference evidence="8 9" key="1">
    <citation type="submission" date="2020-05" db="EMBL/GenBank/DDBJ databases">
        <title>Identification and distribution of gene clusters putatively required for synthesis of sphingolipid metabolism inhibitors in phylogenetically diverse species of the filamentous fungus Fusarium.</title>
        <authorList>
            <person name="Kim H.-S."/>
            <person name="Busman M."/>
            <person name="Brown D.W."/>
            <person name="Divon H."/>
            <person name="Uhlig S."/>
            <person name="Proctor R.H."/>
        </authorList>
    </citation>
    <scope>NUCLEOTIDE SEQUENCE [LARGE SCALE GENOMIC DNA]</scope>
    <source>
        <strain evidence="8 9">NRRL 66243</strain>
    </source>
</reference>
<dbReference type="Gene3D" id="1.25.40.20">
    <property type="entry name" value="Ankyrin repeat-containing domain"/>
    <property type="match status" value="3"/>
</dbReference>
<feature type="repeat" description="ANK" evidence="3">
    <location>
        <begin position="986"/>
        <end position="1018"/>
    </location>
</feature>
<evidence type="ECO:0000256" key="3">
    <source>
        <dbReference type="PROSITE-ProRule" id="PRU00023"/>
    </source>
</evidence>
<feature type="compositionally biased region" description="Polar residues" evidence="4">
    <location>
        <begin position="1068"/>
        <end position="1084"/>
    </location>
</feature>
<dbReference type="GO" id="GO:0009116">
    <property type="term" value="P:nucleoside metabolic process"/>
    <property type="evidence" value="ECO:0007669"/>
    <property type="project" value="InterPro"/>
</dbReference>
<dbReference type="InterPro" id="IPR002110">
    <property type="entry name" value="Ankyrin_rpt"/>
</dbReference>
<dbReference type="SMART" id="SM00248">
    <property type="entry name" value="ANK"/>
    <property type="match status" value="9"/>
</dbReference>
<dbReference type="Gene3D" id="3.40.50.1580">
    <property type="entry name" value="Nucleoside phosphorylase domain"/>
    <property type="match status" value="1"/>
</dbReference>
<protein>
    <submittedName>
        <fullName evidence="8">Ankyrin repeat</fullName>
    </submittedName>
</protein>
<feature type="repeat" description="ANK" evidence="3">
    <location>
        <begin position="879"/>
        <end position="900"/>
    </location>
</feature>
<dbReference type="GO" id="GO:0003824">
    <property type="term" value="F:catalytic activity"/>
    <property type="evidence" value="ECO:0007669"/>
    <property type="project" value="InterPro"/>
</dbReference>
<accession>A0A8H5VZE3</accession>
<keyword evidence="1" id="KW-0677">Repeat</keyword>
<keyword evidence="5" id="KW-1133">Transmembrane helix</keyword>
<dbReference type="GeneID" id="59303383"/>
<dbReference type="InterPro" id="IPR056884">
    <property type="entry name" value="NPHP3-like_N"/>
</dbReference>
<feature type="domain" description="Nephrocystin 3-like N-terminal" evidence="7">
    <location>
        <begin position="293"/>
        <end position="421"/>
    </location>
</feature>
<dbReference type="EMBL" id="JAAQRI010000089">
    <property type="protein sequence ID" value="KAF5639783.1"/>
    <property type="molecule type" value="Genomic_DNA"/>
</dbReference>